<keyword evidence="2" id="KW-0472">Membrane</keyword>
<dbReference type="EMBL" id="AP017369">
    <property type="protein sequence ID" value="BAU97067.1"/>
    <property type="molecule type" value="Genomic_DNA"/>
</dbReference>
<feature type="region of interest" description="Disordered" evidence="1">
    <location>
        <begin position="1"/>
        <end position="22"/>
    </location>
</feature>
<dbReference type="RefSeq" id="WP_096458529.1">
    <property type="nucleotide sequence ID" value="NZ_AP017369.1"/>
</dbReference>
<evidence type="ECO:0000313" key="4">
    <source>
        <dbReference type="Proteomes" id="UP000218244"/>
    </source>
</evidence>
<reference evidence="3 4" key="1">
    <citation type="submission" date="2016-02" db="EMBL/GenBank/DDBJ databases">
        <title>Corynebacterium glutamicum N24 whole genome sequencing project.</title>
        <authorList>
            <person name="Matsutani M."/>
            <person name="Nangtapong N."/>
            <person name="Yakushi T."/>
            <person name="Matsushita K."/>
        </authorList>
    </citation>
    <scope>NUCLEOTIDE SEQUENCE [LARGE SCALE GENOMIC DNA]</scope>
    <source>
        <strain evidence="3 4">N24</strain>
    </source>
</reference>
<accession>A0A160PS29</accession>
<evidence type="ECO:0000313" key="3">
    <source>
        <dbReference type="EMBL" id="BAU97067.1"/>
    </source>
</evidence>
<dbReference type="KEGG" id="csur:N24_2805"/>
<dbReference type="AlphaFoldDB" id="A0A160PS29"/>
<proteinExistence type="predicted"/>
<feature type="compositionally biased region" description="Polar residues" evidence="1">
    <location>
        <begin position="1"/>
        <end position="11"/>
    </location>
</feature>
<evidence type="ECO:0000256" key="2">
    <source>
        <dbReference type="SAM" id="Phobius"/>
    </source>
</evidence>
<organism evidence="3 4">
    <name type="scientific">Corynebacterium suranareeae</name>
    <dbReference type="NCBI Taxonomy" id="2506452"/>
    <lineage>
        <taxon>Bacteria</taxon>
        <taxon>Bacillati</taxon>
        <taxon>Actinomycetota</taxon>
        <taxon>Actinomycetes</taxon>
        <taxon>Mycobacteriales</taxon>
        <taxon>Corynebacteriaceae</taxon>
        <taxon>Corynebacterium</taxon>
    </lineage>
</organism>
<sequence length="59" mass="6334">MSLQTAATTPATGVDTGTDHHPKDKAWIKVLGLGFGIPVAIALMLLPSWRQLQPQDHTT</sequence>
<feature type="transmembrane region" description="Helical" evidence="2">
    <location>
        <begin position="26"/>
        <end position="46"/>
    </location>
</feature>
<gene>
    <name evidence="3" type="ORF">N24_2805</name>
</gene>
<name>A0A160PS29_9CORY</name>
<dbReference type="Proteomes" id="UP000218244">
    <property type="component" value="Chromosome"/>
</dbReference>
<keyword evidence="2" id="KW-0812">Transmembrane</keyword>
<protein>
    <submittedName>
        <fullName evidence="3">Uncharacterized protein</fullName>
    </submittedName>
</protein>
<keyword evidence="4" id="KW-1185">Reference proteome</keyword>
<evidence type="ECO:0000256" key="1">
    <source>
        <dbReference type="SAM" id="MobiDB-lite"/>
    </source>
</evidence>
<keyword evidence="2" id="KW-1133">Transmembrane helix</keyword>